<accession>Q4BV24</accession>
<name>Q4BV24_CROWT</name>
<evidence type="ECO:0008006" key="4">
    <source>
        <dbReference type="Google" id="ProtNLM"/>
    </source>
</evidence>
<evidence type="ECO:0000313" key="2">
    <source>
        <dbReference type="EMBL" id="EAM47749.1"/>
    </source>
</evidence>
<reference evidence="2" key="3">
    <citation type="submission" date="2016-12" db="EMBL/GenBank/DDBJ databases">
        <title>Annotation of the draft genome assembly of Crocosphaera watsonii WH 8501.</title>
        <authorList>
            <consortium name="US DOE Joint Genome Institute (JGI-ORNL)"/>
            <person name="Larimer F."/>
            <person name="Land M."/>
        </authorList>
    </citation>
    <scope>NUCLEOTIDE SEQUENCE</scope>
    <source>
        <strain evidence="2">WH 8501</strain>
    </source>
</reference>
<dbReference type="EMBL" id="AADV02000233">
    <property type="protein sequence ID" value="EAM47749.1"/>
    <property type="molecule type" value="Genomic_DNA"/>
</dbReference>
<evidence type="ECO:0000313" key="3">
    <source>
        <dbReference type="Proteomes" id="UP000003922"/>
    </source>
</evidence>
<keyword evidence="3" id="KW-1185">Reference proteome</keyword>
<protein>
    <recommendedName>
        <fullName evidence="4">Methyl-accepting chemotaxis protein</fullName>
    </recommendedName>
</protein>
<dbReference type="AlphaFoldDB" id="Q4BV24"/>
<dbReference type="Gene3D" id="1.10.287.950">
    <property type="entry name" value="Methyl-accepting chemotaxis protein"/>
    <property type="match status" value="1"/>
</dbReference>
<dbReference type="SUPFAM" id="SSF58104">
    <property type="entry name" value="Methyl-accepting chemotaxis protein (MCP) signaling domain"/>
    <property type="match status" value="1"/>
</dbReference>
<dbReference type="KEGG" id="cwa:CwatDRAFT_0247"/>
<evidence type="ECO:0000256" key="1">
    <source>
        <dbReference type="SAM" id="MobiDB-lite"/>
    </source>
</evidence>
<comment type="caution">
    <text evidence="2">The sequence shown here is derived from an EMBL/GenBank/DDBJ whole genome shotgun (WGS) entry which is preliminary data.</text>
</comment>
<gene>
    <name evidence="2" type="ORF">CwatDRAFT_0247</name>
</gene>
<organism evidence="2 3">
    <name type="scientific">Crocosphaera watsonii WH 8501</name>
    <dbReference type="NCBI Taxonomy" id="165597"/>
    <lineage>
        <taxon>Bacteria</taxon>
        <taxon>Bacillati</taxon>
        <taxon>Cyanobacteriota</taxon>
        <taxon>Cyanophyceae</taxon>
        <taxon>Oscillatoriophycideae</taxon>
        <taxon>Chroococcales</taxon>
        <taxon>Aphanothecaceae</taxon>
        <taxon>Crocosphaera</taxon>
    </lineage>
</organism>
<sequence length="97" mass="10608">MYPISRSRANVSLEDIIDVSVHINTSVRSISEDSSEQQENSESVSQVMQSVDLAAQETSQESQWVAGSVQNLVGICRDVPSCVESLHIEEAEIAKKS</sequence>
<feature type="compositionally biased region" description="Low complexity" evidence="1">
    <location>
        <begin position="37"/>
        <end position="50"/>
    </location>
</feature>
<reference evidence="2" key="1">
    <citation type="submission" date="2004-02" db="EMBL/GenBank/DDBJ databases">
        <authorList>
            <consortium name="DOE Joint Genome Institute"/>
        </authorList>
    </citation>
    <scope>NUCLEOTIDE SEQUENCE [LARGE SCALE GENOMIC DNA]</scope>
    <source>
        <strain evidence="2">WH 8501</strain>
    </source>
</reference>
<reference evidence="2" key="2">
    <citation type="submission" date="2005-06" db="EMBL/GenBank/DDBJ databases">
        <title>Sequencing of the draft genome and assembly of Crocosphaera watsonii WH 8501.</title>
        <authorList>
            <consortium name="US DOE Joint Genome Institute (JGI-PGF)"/>
            <person name="Copeland A."/>
            <person name="Lucas S."/>
            <person name="Lapidus A."/>
            <person name="Barry K."/>
            <person name="Detter C."/>
            <person name="Glavina T."/>
            <person name="Hammon N."/>
            <person name="Israni S."/>
            <person name="Pitluck S."/>
            <person name="Richardson P."/>
        </authorList>
    </citation>
    <scope>NUCLEOTIDE SEQUENCE [LARGE SCALE GENOMIC DNA]</scope>
    <source>
        <strain evidence="2">WH 8501</strain>
    </source>
</reference>
<feature type="region of interest" description="Disordered" evidence="1">
    <location>
        <begin position="29"/>
        <end position="50"/>
    </location>
</feature>
<dbReference type="Proteomes" id="UP000003922">
    <property type="component" value="Unassembled WGS sequence"/>
</dbReference>
<proteinExistence type="predicted"/>